<dbReference type="InterPro" id="IPR001466">
    <property type="entry name" value="Beta-lactam-related"/>
</dbReference>
<evidence type="ECO:0000313" key="3">
    <source>
        <dbReference type="Proteomes" id="UP000783588"/>
    </source>
</evidence>
<accession>A0ABS6ET34</accession>
<gene>
    <name evidence="2" type="ORF">KQI75_09460</name>
</gene>
<dbReference type="PANTHER" id="PTHR43283:SF7">
    <property type="entry name" value="BETA-LACTAMASE-RELATED DOMAIN-CONTAINING PROTEIN"/>
    <property type="match status" value="1"/>
</dbReference>
<dbReference type="Pfam" id="PF00144">
    <property type="entry name" value="Beta-lactamase"/>
    <property type="match status" value="1"/>
</dbReference>
<feature type="domain" description="Beta-lactamase-related" evidence="1">
    <location>
        <begin position="33"/>
        <end position="262"/>
    </location>
</feature>
<reference evidence="2 3" key="1">
    <citation type="submission" date="2021-06" db="EMBL/GenBank/DDBJ databases">
        <authorList>
            <person name="Sun Q."/>
            <person name="Li D."/>
        </authorList>
    </citation>
    <scope>NUCLEOTIDE SEQUENCE [LARGE SCALE GENOMIC DNA]</scope>
    <source>
        <strain evidence="2 3">MSJd-7</strain>
    </source>
</reference>
<evidence type="ECO:0000259" key="1">
    <source>
        <dbReference type="Pfam" id="PF00144"/>
    </source>
</evidence>
<dbReference type="EMBL" id="JAHLQI010000004">
    <property type="protein sequence ID" value="MBU5490838.1"/>
    <property type="molecule type" value="Genomic_DNA"/>
</dbReference>
<dbReference type="InterPro" id="IPR050789">
    <property type="entry name" value="Diverse_Enzym_Activities"/>
</dbReference>
<comment type="caution">
    <text evidence="2">The sequence shown here is derived from an EMBL/GenBank/DDBJ whole genome shotgun (WGS) entry which is preliminary data.</text>
</comment>
<dbReference type="Proteomes" id="UP000783588">
    <property type="component" value="Unassembled WGS sequence"/>
</dbReference>
<keyword evidence="3" id="KW-1185">Reference proteome</keyword>
<dbReference type="PANTHER" id="PTHR43283">
    <property type="entry name" value="BETA-LACTAMASE-RELATED"/>
    <property type="match status" value="1"/>
</dbReference>
<protein>
    <submittedName>
        <fullName evidence="2">Beta-lactamase family protein</fullName>
    </submittedName>
</protein>
<dbReference type="RefSeq" id="WP_216470529.1">
    <property type="nucleotide sequence ID" value="NZ_JAHLQI010000004.1"/>
</dbReference>
<proteinExistence type="predicted"/>
<name>A0ABS6ET34_9FIRM</name>
<evidence type="ECO:0000313" key="2">
    <source>
        <dbReference type="EMBL" id="MBU5490838.1"/>
    </source>
</evidence>
<sequence length="282" mass="32411">MIQDILREIKRQSLHVYQVAVYTEQGLETAQVQDAGSCQPIYSITKVFVNTCIGMLADVKSIRLDDNLLPYLQPYIRQDYPDVWNAVTIRQALAHRMGLDDGIFDIDRDDPRAYPTQDYLAYILQYPPKFQPGTHRKYTDCAHYLLSLLLETVTGKPADEYICKNLLLPLQCPPTAWTRCPDNHTIGATGAYMRAEDVAKLGWLYVNQGRYAGRQILSPAWVQQMERERFDVYPIKNTSFFVKNGIYGQSLLYSKEKRIAIAWTGHESDEKIQAFQRLCACI</sequence>
<organism evidence="2 3">
    <name type="scientific">Butyricicoccus intestinisimiae</name>
    <dbReference type="NCBI Taxonomy" id="2841509"/>
    <lineage>
        <taxon>Bacteria</taxon>
        <taxon>Bacillati</taxon>
        <taxon>Bacillota</taxon>
        <taxon>Clostridia</taxon>
        <taxon>Eubacteriales</taxon>
        <taxon>Butyricicoccaceae</taxon>
        <taxon>Butyricicoccus</taxon>
    </lineage>
</organism>